<evidence type="ECO:0000256" key="1">
    <source>
        <dbReference type="SAM" id="Phobius"/>
    </source>
</evidence>
<dbReference type="Gene3D" id="2.40.10.220">
    <property type="entry name" value="predicted glycosyltransferase like domains"/>
    <property type="match status" value="1"/>
</dbReference>
<evidence type="ECO:0000259" key="2">
    <source>
        <dbReference type="Pfam" id="PF07238"/>
    </source>
</evidence>
<dbReference type="Pfam" id="PF07238">
    <property type="entry name" value="PilZ"/>
    <property type="match status" value="1"/>
</dbReference>
<reference evidence="3 4" key="1">
    <citation type="submission" date="2022-03" db="EMBL/GenBank/DDBJ databases">
        <authorList>
            <person name="Jo J.-H."/>
            <person name="Im W.-T."/>
        </authorList>
    </citation>
    <scope>NUCLEOTIDE SEQUENCE [LARGE SCALE GENOMIC DNA]</scope>
    <source>
        <strain evidence="3 4">SM33</strain>
    </source>
</reference>
<proteinExistence type="predicted"/>
<evidence type="ECO:0000313" key="3">
    <source>
        <dbReference type="EMBL" id="MCH8615772.1"/>
    </source>
</evidence>
<feature type="domain" description="PilZ" evidence="2">
    <location>
        <begin position="14"/>
        <end position="94"/>
    </location>
</feature>
<protein>
    <submittedName>
        <fullName evidence="3">PilZ domain-containing protein</fullName>
    </submittedName>
</protein>
<dbReference type="InterPro" id="IPR009875">
    <property type="entry name" value="PilZ_domain"/>
</dbReference>
<evidence type="ECO:0000313" key="4">
    <source>
        <dbReference type="Proteomes" id="UP001203058"/>
    </source>
</evidence>
<keyword evidence="1" id="KW-0472">Membrane</keyword>
<organism evidence="3 4">
    <name type="scientific">Sphingomonas telluris</name>
    <dbReference type="NCBI Taxonomy" id="2907998"/>
    <lineage>
        <taxon>Bacteria</taxon>
        <taxon>Pseudomonadati</taxon>
        <taxon>Pseudomonadota</taxon>
        <taxon>Alphaproteobacteria</taxon>
        <taxon>Sphingomonadales</taxon>
        <taxon>Sphingomonadaceae</taxon>
        <taxon>Sphingomonas</taxon>
    </lineage>
</organism>
<dbReference type="EMBL" id="JAKZHW010000001">
    <property type="protein sequence ID" value="MCH8615772.1"/>
    <property type="molecule type" value="Genomic_DNA"/>
</dbReference>
<feature type="transmembrane region" description="Helical" evidence="1">
    <location>
        <begin position="136"/>
        <end position="155"/>
    </location>
</feature>
<keyword evidence="4" id="KW-1185">Reference proteome</keyword>
<gene>
    <name evidence="3" type="ORF">LZ016_06615</name>
</gene>
<dbReference type="SUPFAM" id="SSF141371">
    <property type="entry name" value="PilZ domain-like"/>
    <property type="match status" value="1"/>
</dbReference>
<accession>A0ABS9VLC6</accession>
<keyword evidence="1" id="KW-0812">Transmembrane</keyword>
<keyword evidence="1" id="KW-1133">Transmembrane helix</keyword>
<dbReference type="RefSeq" id="WP_241446614.1">
    <property type="nucleotide sequence ID" value="NZ_JAKZHW010000001.1"/>
</dbReference>
<comment type="caution">
    <text evidence="3">The sequence shown here is derived from an EMBL/GenBank/DDBJ whole genome shotgun (WGS) entry which is preliminary data.</text>
</comment>
<sequence length="156" mass="16910">MPVTARLETFEADDRRSQGRRRLHLESSLSASGDEVLVHDISMTGVLLETAAKLQPFESLQFDLPEVGAMQAVVVWNSGPFFGCEFATPIPRAAVSAALLRSPVATKLLESSSALDEAHEAEILDGERLPLAARGWIILGVSLTLWALILWAVGIF</sequence>
<dbReference type="Proteomes" id="UP001203058">
    <property type="component" value="Unassembled WGS sequence"/>
</dbReference>
<name>A0ABS9VLC6_9SPHN</name>